<dbReference type="GO" id="GO:0005739">
    <property type="term" value="C:mitochondrion"/>
    <property type="evidence" value="ECO:0007669"/>
    <property type="project" value="UniProtKB-SubCell"/>
</dbReference>
<evidence type="ECO:0000256" key="3">
    <source>
        <dbReference type="ARBA" id="ARBA00022980"/>
    </source>
</evidence>
<keyword evidence="5" id="KW-0687">Ribonucleoprotein</keyword>
<comment type="caution">
    <text evidence="9">The sequence shown here is derived from an EMBL/GenBank/DDBJ whole genome shotgun (WGS) entry which is preliminary data.</text>
</comment>
<evidence type="ECO:0000256" key="1">
    <source>
        <dbReference type="ARBA" id="ARBA00004173"/>
    </source>
</evidence>
<name>A0AAV8YAT0_9CUCU</name>
<protein>
    <recommendedName>
        <fullName evidence="7">Large ribosomal subunit protein mL37</fullName>
    </recommendedName>
    <alternativeName>
        <fullName evidence="8">39S ribosomal protein L37, mitochondrial</fullName>
    </alternativeName>
</protein>
<evidence type="ECO:0000256" key="4">
    <source>
        <dbReference type="ARBA" id="ARBA00023128"/>
    </source>
</evidence>
<dbReference type="GO" id="GO:0006412">
    <property type="term" value="P:translation"/>
    <property type="evidence" value="ECO:0007669"/>
    <property type="project" value="InterPro"/>
</dbReference>
<dbReference type="Pfam" id="PF07147">
    <property type="entry name" value="PDCD9"/>
    <property type="match status" value="1"/>
</dbReference>
<dbReference type="EMBL" id="JAPWTK010000144">
    <property type="protein sequence ID" value="KAJ8948101.1"/>
    <property type="molecule type" value="Genomic_DNA"/>
</dbReference>
<evidence type="ECO:0000256" key="7">
    <source>
        <dbReference type="ARBA" id="ARBA00039442"/>
    </source>
</evidence>
<sequence length="406" mass="47202">MKKSVVLFRQHIGWHFTKHWRVQGKRKLLETGAEKALKEKQLPVYQAEDILKEERQYERIQVIGYKDKPVPLDENHPNWHNRPLLSYRDNNVLLEGLTQAKILTNTVQLKDGLPERISLKNFTDGENNHIKSIILQSHVFDAEQKKLPKIKDPERPAWNFPRSYGITQKRRNQLVISGLMQLVESLSTQDLVKDRVILNDLIFSYPFLKYDDLIQFQLTGDAVVLSSKPLSPITIEPTEGIALEDITPIKPTITLNIDNIYEIKEIYPIKSYVKKSHPHTVFINFDKEEVQNIYEEEITHTQIFGRSLLKAFTVSASYARQMYGKDVKLLPKPVTVQSVQTDGHFYHFGIFQLNTLDLEGGETKNIWYQTPLLNLFHNCSYKVGKPVLEGYNEEVVKHLYAFYNNN</sequence>
<dbReference type="PANTHER" id="PTHR15889:SF2">
    <property type="entry name" value="LARGE RIBOSOMAL SUBUNIT PROTEIN ML37"/>
    <property type="match status" value="1"/>
</dbReference>
<accession>A0AAV8YAT0</accession>
<organism evidence="9 10">
    <name type="scientific">Aromia moschata</name>
    <dbReference type="NCBI Taxonomy" id="1265417"/>
    <lineage>
        <taxon>Eukaryota</taxon>
        <taxon>Metazoa</taxon>
        <taxon>Ecdysozoa</taxon>
        <taxon>Arthropoda</taxon>
        <taxon>Hexapoda</taxon>
        <taxon>Insecta</taxon>
        <taxon>Pterygota</taxon>
        <taxon>Neoptera</taxon>
        <taxon>Endopterygota</taxon>
        <taxon>Coleoptera</taxon>
        <taxon>Polyphaga</taxon>
        <taxon>Cucujiformia</taxon>
        <taxon>Chrysomeloidea</taxon>
        <taxon>Cerambycidae</taxon>
        <taxon>Cerambycinae</taxon>
        <taxon>Callichromatini</taxon>
        <taxon>Aromia</taxon>
    </lineage>
</organism>
<keyword evidence="2" id="KW-0809">Transit peptide</keyword>
<dbReference type="GO" id="GO:1990904">
    <property type="term" value="C:ribonucleoprotein complex"/>
    <property type="evidence" value="ECO:0007669"/>
    <property type="project" value="UniProtKB-KW"/>
</dbReference>
<reference evidence="9" key="1">
    <citation type="journal article" date="2023" name="Insect Mol. Biol.">
        <title>Genome sequencing provides insights into the evolution of gene families encoding plant cell wall-degrading enzymes in longhorned beetles.</title>
        <authorList>
            <person name="Shin N.R."/>
            <person name="Okamura Y."/>
            <person name="Kirsch R."/>
            <person name="Pauchet Y."/>
        </authorList>
    </citation>
    <scope>NUCLEOTIDE SEQUENCE</scope>
    <source>
        <strain evidence="9">AMC_N1</strain>
    </source>
</reference>
<dbReference type="PANTHER" id="PTHR15889">
    <property type="entry name" value="MITOCHONDRIAL RIBOSOMAL PROTEIN L37"/>
    <property type="match status" value="1"/>
</dbReference>
<evidence type="ECO:0000256" key="2">
    <source>
        <dbReference type="ARBA" id="ARBA00022946"/>
    </source>
</evidence>
<dbReference type="GO" id="GO:0005840">
    <property type="term" value="C:ribosome"/>
    <property type="evidence" value="ECO:0007669"/>
    <property type="project" value="UniProtKB-KW"/>
</dbReference>
<dbReference type="AlphaFoldDB" id="A0AAV8YAT0"/>
<proteinExistence type="inferred from homology"/>
<dbReference type="InterPro" id="IPR052482">
    <property type="entry name" value="mtLSU_mL37"/>
</dbReference>
<gene>
    <name evidence="9" type="ORF">NQ318_008454</name>
</gene>
<evidence type="ECO:0000256" key="5">
    <source>
        <dbReference type="ARBA" id="ARBA00023274"/>
    </source>
</evidence>
<keyword evidence="4" id="KW-0496">Mitochondrion</keyword>
<dbReference type="InterPro" id="IPR010793">
    <property type="entry name" value="Ribosomal_mL37/mL65"/>
</dbReference>
<dbReference type="GO" id="GO:0003735">
    <property type="term" value="F:structural constituent of ribosome"/>
    <property type="evidence" value="ECO:0007669"/>
    <property type="project" value="InterPro"/>
</dbReference>
<dbReference type="Proteomes" id="UP001162162">
    <property type="component" value="Unassembled WGS sequence"/>
</dbReference>
<keyword evidence="10" id="KW-1185">Reference proteome</keyword>
<keyword evidence="3" id="KW-0689">Ribosomal protein</keyword>
<comment type="similarity">
    <text evidence="6">Belongs to the mitochondrion-specific ribosomal protein mL37 family.</text>
</comment>
<evidence type="ECO:0000256" key="8">
    <source>
        <dbReference type="ARBA" id="ARBA00041617"/>
    </source>
</evidence>
<evidence type="ECO:0000313" key="9">
    <source>
        <dbReference type="EMBL" id="KAJ8948101.1"/>
    </source>
</evidence>
<evidence type="ECO:0000313" key="10">
    <source>
        <dbReference type="Proteomes" id="UP001162162"/>
    </source>
</evidence>
<comment type="subcellular location">
    <subcellularLocation>
        <location evidence="1">Mitochondrion</location>
    </subcellularLocation>
</comment>
<evidence type="ECO:0000256" key="6">
    <source>
        <dbReference type="ARBA" id="ARBA00037985"/>
    </source>
</evidence>